<dbReference type="NCBIfam" id="TIGR02034">
    <property type="entry name" value="CysN"/>
    <property type="match status" value="1"/>
</dbReference>
<dbReference type="InterPro" id="IPR011779">
    <property type="entry name" value="SO4_adenylTrfase_lsu"/>
</dbReference>
<comment type="caution">
    <text evidence="8">The sequence shown here is derived from an EMBL/GenBank/DDBJ whole genome shotgun (WGS) entry which is preliminary data.</text>
</comment>
<dbReference type="FunFam" id="3.40.50.300:FF:000119">
    <property type="entry name" value="Sulfate adenylyltransferase subunit 1"/>
    <property type="match status" value="1"/>
</dbReference>
<dbReference type="PANTHER" id="PTHR23115">
    <property type="entry name" value="TRANSLATION FACTOR"/>
    <property type="match status" value="1"/>
</dbReference>
<dbReference type="GO" id="GO:0005524">
    <property type="term" value="F:ATP binding"/>
    <property type="evidence" value="ECO:0007669"/>
    <property type="project" value="UniProtKB-KW"/>
</dbReference>
<dbReference type="InterPro" id="IPR009000">
    <property type="entry name" value="Transl_B-barrel_sf"/>
</dbReference>
<dbReference type="RefSeq" id="WP_166919463.1">
    <property type="nucleotide sequence ID" value="NZ_JAASRN010000002.1"/>
</dbReference>
<dbReference type="AlphaFoldDB" id="A0A846MS72"/>
<reference evidence="8 9" key="1">
    <citation type="submission" date="2020-03" db="EMBL/GenBank/DDBJ databases">
        <title>Genomic Encyclopedia of Type Strains, Phase IV (KMG-IV): sequencing the most valuable type-strain genomes for metagenomic binning, comparative biology and taxonomic classification.</title>
        <authorList>
            <person name="Goeker M."/>
        </authorList>
    </citation>
    <scope>NUCLEOTIDE SEQUENCE [LARGE SCALE GENOMIC DNA]</scope>
    <source>
        <strain evidence="8 9">DSM 5718</strain>
    </source>
</reference>
<dbReference type="Pfam" id="PF00009">
    <property type="entry name" value="GTP_EFTU"/>
    <property type="match status" value="1"/>
</dbReference>
<dbReference type="GO" id="GO:0005525">
    <property type="term" value="F:GTP binding"/>
    <property type="evidence" value="ECO:0007669"/>
    <property type="project" value="UniProtKB-KW"/>
</dbReference>
<dbReference type="PROSITE" id="PS51722">
    <property type="entry name" value="G_TR_2"/>
    <property type="match status" value="1"/>
</dbReference>
<dbReference type="Proteomes" id="UP000537126">
    <property type="component" value="Unassembled WGS sequence"/>
</dbReference>
<protein>
    <recommendedName>
        <fullName evidence="1">sulfate adenylyltransferase</fullName>
        <ecNumber evidence="1">2.7.7.4</ecNumber>
    </recommendedName>
</protein>
<dbReference type="PRINTS" id="PR00315">
    <property type="entry name" value="ELONGATNFCT"/>
</dbReference>
<dbReference type="SUPFAM" id="SSF50465">
    <property type="entry name" value="EF-Tu/eEF-1alpha/eIF2-gamma C-terminal domain"/>
    <property type="match status" value="1"/>
</dbReference>
<evidence type="ECO:0000313" key="9">
    <source>
        <dbReference type="Proteomes" id="UP000537126"/>
    </source>
</evidence>
<dbReference type="SUPFAM" id="SSF50447">
    <property type="entry name" value="Translation proteins"/>
    <property type="match status" value="1"/>
</dbReference>
<dbReference type="EC" id="2.7.7.4" evidence="1"/>
<evidence type="ECO:0000256" key="4">
    <source>
        <dbReference type="ARBA" id="ARBA00022741"/>
    </source>
</evidence>
<keyword evidence="4" id="KW-0547">Nucleotide-binding</keyword>
<dbReference type="GO" id="GO:0004781">
    <property type="term" value="F:sulfate adenylyltransferase (ATP) activity"/>
    <property type="evidence" value="ECO:0007669"/>
    <property type="project" value="UniProtKB-EC"/>
</dbReference>
<organism evidence="8 9">
    <name type="scientific">Thermonema lapsum</name>
    <dbReference type="NCBI Taxonomy" id="28195"/>
    <lineage>
        <taxon>Bacteria</taxon>
        <taxon>Pseudomonadati</taxon>
        <taxon>Bacteroidota</taxon>
        <taxon>Cytophagia</taxon>
        <taxon>Cytophagales</taxon>
        <taxon>Thermonemataceae</taxon>
        <taxon>Thermonema</taxon>
    </lineage>
</organism>
<dbReference type="CDD" id="cd04095">
    <property type="entry name" value="CysN_NoDQ_III"/>
    <property type="match status" value="1"/>
</dbReference>
<dbReference type="Gene3D" id="3.40.50.300">
    <property type="entry name" value="P-loop containing nucleotide triphosphate hydrolases"/>
    <property type="match status" value="1"/>
</dbReference>
<evidence type="ECO:0000313" key="8">
    <source>
        <dbReference type="EMBL" id="NIK74107.1"/>
    </source>
</evidence>
<evidence type="ECO:0000256" key="2">
    <source>
        <dbReference type="ARBA" id="ARBA00022679"/>
    </source>
</evidence>
<dbReference type="InterPro" id="IPR041757">
    <property type="entry name" value="CysN_GTP-bd"/>
</dbReference>
<accession>A0A846MS72</accession>
<dbReference type="EMBL" id="JAASRN010000002">
    <property type="protein sequence ID" value="NIK74107.1"/>
    <property type="molecule type" value="Genomic_DNA"/>
</dbReference>
<evidence type="ECO:0000256" key="5">
    <source>
        <dbReference type="ARBA" id="ARBA00022840"/>
    </source>
</evidence>
<dbReference type="PROSITE" id="PS00301">
    <property type="entry name" value="G_TR_1"/>
    <property type="match status" value="1"/>
</dbReference>
<name>A0A846MS72_9BACT</name>
<gene>
    <name evidence="8" type="ORF">FHS56_001620</name>
</gene>
<dbReference type="GO" id="GO:0003924">
    <property type="term" value="F:GTPase activity"/>
    <property type="evidence" value="ECO:0007669"/>
    <property type="project" value="InterPro"/>
</dbReference>
<evidence type="ECO:0000256" key="6">
    <source>
        <dbReference type="ARBA" id="ARBA00023134"/>
    </source>
</evidence>
<dbReference type="Gene3D" id="2.40.30.10">
    <property type="entry name" value="Translation factors"/>
    <property type="match status" value="2"/>
</dbReference>
<dbReference type="GO" id="GO:0006790">
    <property type="term" value="P:sulfur compound metabolic process"/>
    <property type="evidence" value="ECO:0007669"/>
    <property type="project" value="InterPro"/>
</dbReference>
<evidence type="ECO:0000259" key="7">
    <source>
        <dbReference type="PROSITE" id="PS51722"/>
    </source>
</evidence>
<dbReference type="Pfam" id="PF22594">
    <property type="entry name" value="GTP-eEF1A_C"/>
    <property type="match status" value="1"/>
</dbReference>
<dbReference type="SUPFAM" id="SSF52540">
    <property type="entry name" value="P-loop containing nucleoside triphosphate hydrolases"/>
    <property type="match status" value="1"/>
</dbReference>
<dbReference type="InterPro" id="IPR000795">
    <property type="entry name" value="T_Tr_GTP-bd_dom"/>
</dbReference>
<keyword evidence="9" id="KW-1185">Reference proteome</keyword>
<keyword evidence="2 8" id="KW-0808">Transferase</keyword>
<dbReference type="InterPro" id="IPR054696">
    <property type="entry name" value="GTP-eEF1A_C"/>
</dbReference>
<proteinExistence type="predicted"/>
<evidence type="ECO:0000256" key="3">
    <source>
        <dbReference type="ARBA" id="ARBA00022695"/>
    </source>
</evidence>
<dbReference type="InterPro" id="IPR044139">
    <property type="entry name" value="CysN_NoDQ_III"/>
</dbReference>
<sequence length="418" mass="47235">MDILRFLTAGNVDDGKSTLIGRMLYDSHALLEDQIQAIARASKSKGLPEDEIDLSLITDGLRDERQQGITIDVAYKYFHTDKRKFIIADTPGHVQYTRNMVTGASNCQLAIILVDARNGVTEQTRRHSYVSALLGIPHFVICVNKMDLVDYSQQRFEEIVADYRAMAQSMSVQEVTFIPISALKGDNVVHRSSRMPWYMGKPLLQHLEEVPVTDDLNYELTRFQVQYIIRPKDDRFHDYRGYAGRMMSGTLKVGDAVMVYPAGMMTTVTGIELGGQPLEETQAPMSATLLLADDIDISRGDYIFKPEQMPAIVNEVEADICWLDQKPLMQGGKYWLQHHSKKVQCRVESIIYKTDIHSLQAVENQPFLAMNDIGRVRLRLAEELCIDDYRTNRATGSAILIDSATFNTVAAVMMRVKS</sequence>
<dbReference type="InterPro" id="IPR027417">
    <property type="entry name" value="P-loop_NTPase"/>
</dbReference>
<keyword evidence="5" id="KW-0067">ATP-binding</keyword>
<keyword evidence="3 8" id="KW-0548">Nucleotidyltransferase</keyword>
<keyword evidence="6" id="KW-0342">GTP-binding</keyword>
<evidence type="ECO:0000256" key="1">
    <source>
        <dbReference type="ARBA" id="ARBA00012391"/>
    </source>
</evidence>
<dbReference type="InterPro" id="IPR031157">
    <property type="entry name" value="G_TR_CS"/>
</dbReference>
<dbReference type="CDD" id="cd04166">
    <property type="entry name" value="CysN_ATPS"/>
    <property type="match status" value="1"/>
</dbReference>
<feature type="domain" description="Tr-type G" evidence="7">
    <location>
        <begin position="1"/>
        <end position="215"/>
    </location>
</feature>
<dbReference type="InterPro" id="IPR009001">
    <property type="entry name" value="Transl_elong_EF1A/Init_IF2_C"/>
</dbReference>
<dbReference type="InterPro" id="IPR050100">
    <property type="entry name" value="TRAFAC_GTPase_members"/>
</dbReference>